<evidence type="ECO:0000256" key="1">
    <source>
        <dbReference type="ARBA" id="ARBA00001962"/>
    </source>
</evidence>
<dbReference type="PROSITE" id="PS51471">
    <property type="entry name" value="FE2OG_OXY"/>
    <property type="match status" value="1"/>
</dbReference>
<comment type="similarity">
    <text evidence="2 6">Belongs to the iron/ascorbate-dependent oxidoreductase family.</text>
</comment>
<keyword evidence="9" id="KW-1185">Reference proteome</keyword>
<evidence type="ECO:0000256" key="6">
    <source>
        <dbReference type="RuleBase" id="RU003682"/>
    </source>
</evidence>
<proteinExistence type="inferred from homology"/>
<organism evidence="8 9">
    <name type="scientific">Linum tenue</name>
    <dbReference type="NCBI Taxonomy" id="586396"/>
    <lineage>
        <taxon>Eukaryota</taxon>
        <taxon>Viridiplantae</taxon>
        <taxon>Streptophyta</taxon>
        <taxon>Embryophyta</taxon>
        <taxon>Tracheophyta</taxon>
        <taxon>Spermatophyta</taxon>
        <taxon>Magnoliopsida</taxon>
        <taxon>eudicotyledons</taxon>
        <taxon>Gunneridae</taxon>
        <taxon>Pentapetalae</taxon>
        <taxon>rosids</taxon>
        <taxon>fabids</taxon>
        <taxon>Malpighiales</taxon>
        <taxon>Linaceae</taxon>
        <taxon>Linum</taxon>
    </lineage>
</organism>
<evidence type="ECO:0000259" key="7">
    <source>
        <dbReference type="PROSITE" id="PS51471"/>
    </source>
</evidence>
<name>A0AAV0NHR3_9ROSI</name>
<dbReference type="GO" id="GO:0051213">
    <property type="term" value="F:dioxygenase activity"/>
    <property type="evidence" value="ECO:0007669"/>
    <property type="project" value="UniProtKB-ARBA"/>
</dbReference>
<comment type="cofactor">
    <cofactor evidence="1">
        <name>Fe cation</name>
        <dbReference type="ChEBI" id="CHEBI:24875"/>
    </cofactor>
</comment>
<dbReference type="InterPro" id="IPR026992">
    <property type="entry name" value="DIOX_N"/>
</dbReference>
<dbReference type="InterPro" id="IPR044861">
    <property type="entry name" value="IPNS-like_FE2OG_OXY"/>
</dbReference>
<evidence type="ECO:0000256" key="2">
    <source>
        <dbReference type="ARBA" id="ARBA00008056"/>
    </source>
</evidence>
<gene>
    <name evidence="8" type="ORF">LITE_LOCUS33379</name>
</gene>
<dbReference type="PANTHER" id="PTHR10209:SF791">
    <property type="entry name" value="1-AMINOCYCLOPROPANE-1-CARBOXYLATE OXIDASE HOMOLOG 1"/>
    <property type="match status" value="1"/>
</dbReference>
<comment type="caution">
    <text evidence="8">The sequence shown here is derived from an EMBL/GenBank/DDBJ whole genome shotgun (WGS) entry which is preliminary data.</text>
</comment>
<keyword evidence="4 6" id="KW-0560">Oxidoreductase</keyword>
<dbReference type="SUPFAM" id="SSF51197">
    <property type="entry name" value="Clavaminate synthase-like"/>
    <property type="match status" value="1"/>
</dbReference>
<dbReference type="InterPro" id="IPR027443">
    <property type="entry name" value="IPNS-like_sf"/>
</dbReference>
<dbReference type="AlphaFoldDB" id="A0AAV0NHR3"/>
<dbReference type="FunFam" id="2.60.120.330:FF:000005">
    <property type="entry name" value="1-aminocyclopropane-1-carboxylate oxidase homolog 1"/>
    <property type="match status" value="1"/>
</dbReference>
<keyword evidence="5 6" id="KW-0408">Iron</keyword>
<evidence type="ECO:0000313" key="9">
    <source>
        <dbReference type="Proteomes" id="UP001154282"/>
    </source>
</evidence>
<dbReference type="PANTHER" id="PTHR10209">
    <property type="entry name" value="OXIDOREDUCTASE, 2OG-FE II OXYGENASE FAMILY PROTEIN"/>
    <property type="match status" value="1"/>
</dbReference>
<sequence>MAAASTQPQQNECSAAYDRLAELKAFDETKAGVKGLVDAGVTQIPRIFQAPPHLLDSVDRASPVSPDDPNFSFPIIDLEGADRDPAKRKQIVEKIRDASANWGFFQVVNHGIPETVLEEMKAGVHRFYEQDVELKKQFYTRDNKRKIVHNSNFDLFSGAFTNWRDTTLYRMAPDPPAPQELPACCREILKEYSEGVLKLGELLFQLLSEALGLRSSHLKELNCTKGLQVLCHYYPACPQPELTLGACKHEDNDFITVLLQDHIGGLQVLHRNQWVDVPPLPAALVVNLGDLLQASFSNVQLISNDRFVSAEHRVLATKVGARVSVASFFSTGFTPNPIEYGPIEELVSEDNPPIYRKTTAAEFNTHFHGKGLDGASALLHFKLQS</sequence>
<dbReference type="InterPro" id="IPR005123">
    <property type="entry name" value="Oxoglu/Fe-dep_dioxygenase_dom"/>
</dbReference>
<evidence type="ECO:0000313" key="8">
    <source>
        <dbReference type="EMBL" id="CAI0458113.1"/>
    </source>
</evidence>
<dbReference type="Pfam" id="PF03171">
    <property type="entry name" value="2OG-FeII_Oxy"/>
    <property type="match status" value="1"/>
</dbReference>
<dbReference type="Gene3D" id="2.60.120.330">
    <property type="entry name" value="B-lactam Antibiotic, Isopenicillin N Synthase, Chain"/>
    <property type="match status" value="1"/>
</dbReference>
<reference evidence="8" key="1">
    <citation type="submission" date="2022-08" db="EMBL/GenBank/DDBJ databases">
        <authorList>
            <person name="Gutierrez-Valencia J."/>
        </authorList>
    </citation>
    <scope>NUCLEOTIDE SEQUENCE</scope>
</reference>
<protein>
    <recommendedName>
        <fullName evidence="7">Fe2OG dioxygenase domain-containing protein</fullName>
    </recommendedName>
</protein>
<accession>A0AAV0NHR3</accession>
<dbReference type="Proteomes" id="UP001154282">
    <property type="component" value="Unassembled WGS sequence"/>
</dbReference>
<dbReference type="Pfam" id="PF14226">
    <property type="entry name" value="DIOX_N"/>
    <property type="match status" value="1"/>
</dbReference>
<dbReference type="EMBL" id="CAMGYJ010000008">
    <property type="protein sequence ID" value="CAI0458113.1"/>
    <property type="molecule type" value="Genomic_DNA"/>
</dbReference>
<evidence type="ECO:0000256" key="4">
    <source>
        <dbReference type="ARBA" id="ARBA00023002"/>
    </source>
</evidence>
<feature type="domain" description="Fe2OG dioxygenase" evidence="7">
    <location>
        <begin position="225"/>
        <end position="332"/>
    </location>
</feature>
<keyword evidence="3 6" id="KW-0479">Metal-binding</keyword>
<evidence type="ECO:0000256" key="3">
    <source>
        <dbReference type="ARBA" id="ARBA00022723"/>
    </source>
</evidence>
<evidence type="ECO:0000256" key="5">
    <source>
        <dbReference type="ARBA" id="ARBA00023004"/>
    </source>
</evidence>
<dbReference type="GO" id="GO:0046872">
    <property type="term" value="F:metal ion binding"/>
    <property type="evidence" value="ECO:0007669"/>
    <property type="project" value="UniProtKB-KW"/>
</dbReference>